<dbReference type="Proteomes" id="UP000189137">
    <property type="component" value="Unassembled WGS sequence"/>
</dbReference>
<reference evidence="5" key="1">
    <citation type="submission" date="2014-07" db="EMBL/GenBank/DDBJ databases">
        <authorList>
            <person name="Monot Marc"/>
        </authorList>
    </citation>
    <scope>NUCLEOTIDE SEQUENCE</scope>
    <source>
        <strain evidence="5">7032989</strain>
        <strain evidence="4">7032994</strain>
    </source>
</reference>
<dbReference type="Proteomes" id="UP000878956">
    <property type="component" value="Unassembled WGS sequence"/>
</dbReference>
<evidence type="ECO:0000313" key="5">
    <source>
        <dbReference type="EMBL" id="CDT71257.1"/>
    </source>
</evidence>
<dbReference type="EMBL" id="FUPS01000004">
    <property type="protein sequence ID" value="SJS20286.1"/>
    <property type="molecule type" value="Genomic_DNA"/>
</dbReference>
<feature type="compositionally biased region" description="Low complexity" evidence="1">
    <location>
        <begin position="14"/>
        <end position="24"/>
    </location>
</feature>
<evidence type="ECO:0000313" key="4">
    <source>
        <dbReference type="EMBL" id="CDS89497.1"/>
    </source>
</evidence>
<dbReference type="Proteomes" id="UP000411588">
    <property type="component" value="Unassembled WGS sequence"/>
</dbReference>
<proteinExistence type="predicted"/>
<evidence type="ECO:0000313" key="7">
    <source>
        <dbReference type="EMBL" id="SJS20286.1"/>
    </source>
</evidence>
<evidence type="ECO:0000256" key="1">
    <source>
        <dbReference type="SAM" id="MobiDB-lite"/>
    </source>
</evidence>
<keyword evidence="2" id="KW-1133">Transmembrane helix</keyword>
<keyword evidence="2" id="KW-0812">Transmembrane</keyword>
<keyword evidence="2" id="KW-0472">Membrane</keyword>
<feature type="compositionally biased region" description="Basic residues" evidence="1">
    <location>
        <begin position="1"/>
        <end position="13"/>
    </location>
</feature>
<gene>
    <name evidence="5" type="ORF">BN1095_650050</name>
    <name evidence="3" type="ORF">BN1096_700212</name>
    <name evidence="4" type="ORF">BN1097_710212</name>
    <name evidence="6" type="ORF">KRM00_000019</name>
    <name evidence="8" type="ORF">SAMEA1402399_00949</name>
    <name evidence="7" type="ORF">SAMEA3375112_01537</name>
</gene>
<evidence type="ECO:0000313" key="10">
    <source>
        <dbReference type="Proteomes" id="UP000411588"/>
    </source>
</evidence>
<name>A0A031WIT3_CLODI</name>
<dbReference type="AlphaFoldDB" id="A0A031WIT3"/>
<sequence length="132" mass="15183">MSNNKKKKRKKNNNYKNAKSTKSNKNTKKQMEKNQRTDYNIPTISFKSGLILIVSSLVSTVVFPLLLSIFGIDNRFGVVIGNSLITSFAVAYTRYFVETKRGFSLGFFRLYILFALSFAIIGYFWIYKGIHI</sequence>
<evidence type="ECO:0000313" key="3">
    <source>
        <dbReference type="EMBL" id="CDS88870.1"/>
    </source>
</evidence>
<feature type="transmembrane region" description="Helical" evidence="2">
    <location>
        <begin position="107"/>
        <end position="126"/>
    </location>
</feature>
<dbReference type="EMBL" id="LK933349">
    <property type="protein sequence ID" value="CDT71257.1"/>
    <property type="molecule type" value="Genomic_DNA"/>
</dbReference>
<dbReference type="RefSeq" id="WP_003431383.1">
    <property type="nucleotide sequence ID" value="NZ_AP031492.1"/>
</dbReference>
<evidence type="ECO:0000313" key="6">
    <source>
        <dbReference type="EMBL" id="HBH1540571.1"/>
    </source>
</evidence>
<dbReference type="EMBL" id="LK932411">
    <property type="protein sequence ID" value="CDS89497.1"/>
    <property type="molecule type" value="Genomic_DNA"/>
</dbReference>
<evidence type="ECO:0000313" key="9">
    <source>
        <dbReference type="Proteomes" id="UP000189137"/>
    </source>
</evidence>
<organism evidence="5">
    <name type="scientific">Clostridioides difficile</name>
    <name type="common">Peptoclostridium difficile</name>
    <dbReference type="NCBI Taxonomy" id="1496"/>
    <lineage>
        <taxon>Bacteria</taxon>
        <taxon>Bacillati</taxon>
        <taxon>Bacillota</taxon>
        <taxon>Clostridia</taxon>
        <taxon>Peptostreptococcales</taxon>
        <taxon>Peptostreptococcaceae</taxon>
        <taxon>Clostridioides</taxon>
    </lineage>
</organism>
<evidence type="ECO:0000313" key="8">
    <source>
        <dbReference type="EMBL" id="VFD30090.1"/>
    </source>
</evidence>
<dbReference type="EMBL" id="CAADAN010000002">
    <property type="protein sequence ID" value="VFD30090.1"/>
    <property type="molecule type" value="Genomic_DNA"/>
</dbReference>
<protein>
    <submittedName>
        <fullName evidence="8">Membrane protein</fullName>
    </submittedName>
</protein>
<dbReference type="PATRIC" id="fig|1496.897.peg.3605"/>
<dbReference type="EMBL" id="DAEPXK010000001">
    <property type="protein sequence ID" value="HBH1540571.1"/>
    <property type="molecule type" value="Genomic_DNA"/>
</dbReference>
<dbReference type="EMBL" id="LK932525">
    <property type="protein sequence ID" value="CDS88870.1"/>
    <property type="molecule type" value="Genomic_DNA"/>
</dbReference>
<feature type="region of interest" description="Disordered" evidence="1">
    <location>
        <begin position="1"/>
        <end position="36"/>
    </location>
</feature>
<accession>A0A031WIT3</accession>
<dbReference type="GeneID" id="66355448"/>
<reference evidence="8 10" key="3">
    <citation type="submission" date="2019-02" db="EMBL/GenBank/DDBJ databases">
        <authorList>
            <consortium name="Pathogen Informatics"/>
        </authorList>
    </citation>
    <scope>NUCLEOTIDE SEQUENCE [LARGE SCALE GENOMIC DNA]</scope>
    <source>
        <strain evidence="8">Clo34</strain>
        <strain evidence="10">clo34</strain>
        <strain evidence="7 9">VRECD0157</strain>
    </source>
</reference>
<reference evidence="6" key="4">
    <citation type="submission" date="2021-06" db="EMBL/GenBank/DDBJ databases">
        <authorList>
            <consortium name="NCBI Pathogen Detection Project"/>
        </authorList>
    </citation>
    <scope>NUCLEOTIDE SEQUENCE</scope>
    <source>
        <strain evidence="6">HN1000</strain>
    </source>
</reference>
<evidence type="ECO:0000256" key="2">
    <source>
        <dbReference type="SAM" id="Phobius"/>
    </source>
</evidence>
<reference evidence="6" key="2">
    <citation type="journal article" date="2018" name="Genome Biol.">
        <title>SKESA: strategic k-mer extension for scrupulous assemblies.</title>
        <authorList>
            <person name="Souvorov A."/>
            <person name="Agarwala R."/>
            <person name="Lipman D.J."/>
        </authorList>
    </citation>
    <scope>NUCLEOTIDE SEQUENCE</scope>
    <source>
        <strain evidence="6">HN1000</strain>
    </source>
</reference>
<feature type="transmembrane region" description="Helical" evidence="2">
    <location>
        <begin position="50"/>
        <end position="70"/>
    </location>
</feature>
<feature type="transmembrane region" description="Helical" evidence="2">
    <location>
        <begin position="76"/>
        <end position="95"/>
    </location>
</feature>